<comment type="similarity">
    <text evidence="2">Belongs to the SusD family.</text>
</comment>
<dbReference type="SUPFAM" id="SSF48452">
    <property type="entry name" value="TPR-like"/>
    <property type="match status" value="1"/>
</dbReference>
<name>A0A556MSY7_9SPHI</name>
<gene>
    <name evidence="9" type="ORF">FO440_02390</name>
</gene>
<feature type="signal peptide" evidence="6">
    <location>
        <begin position="1"/>
        <end position="18"/>
    </location>
</feature>
<dbReference type="RefSeq" id="WP_144246625.1">
    <property type="nucleotide sequence ID" value="NZ_VLPK01000001.1"/>
</dbReference>
<comment type="subcellular location">
    <subcellularLocation>
        <location evidence="1">Cell outer membrane</location>
    </subcellularLocation>
</comment>
<dbReference type="InterPro" id="IPR012944">
    <property type="entry name" value="SusD_RagB_dom"/>
</dbReference>
<dbReference type="CDD" id="cd08977">
    <property type="entry name" value="SusD"/>
    <property type="match status" value="1"/>
</dbReference>
<evidence type="ECO:0000259" key="7">
    <source>
        <dbReference type="Pfam" id="PF07980"/>
    </source>
</evidence>
<dbReference type="EMBL" id="VLPK01000001">
    <property type="protein sequence ID" value="TSJ43060.1"/>
    <property type="molecule type" value="Genomic_DNA"/>
</dbReference>
<dbReference type="InterPro" id="IPR033985">
    <property type="entry name" value="SusD-like_N"/>
</dbReference>
<feature type="domain" description="RagB/SusD" evidence="7">
    <location>
        <begin position="400"/>
        <end position="496"/>
    </location>
</feature>
<dbReference type="OrthoDB" id="9773740at2"/>
<dbReference type="Pfam" id="PF07980">
    <property type="entry name" value="SusD_RagB"/>
    <property type="match status" value="1"/>
</dbReference>
<evidence type="ECO:0000256" key="4">
    <source>
        <dbReference type="ARBA" id="ARBA00023136"/>
    </source>
</evidence>
<reference evidence="9 10" key="1">
    <citation type="submission" date="2019-07" db="EMBL/GenBank/DDBJ databases">
        <authorList>
            <person name="Huq M.A."/>
        </authorList>
    </citation>
    <scope>NUCLEOTIDE SEQUENCE [LARGE SCALE GENOMIC DNA]</scope>
    <source>
        <strain evidence="9 10">MAH-19</strain>
    </source>
</reference>
<comment type="caution">
    <text evidence="9">The sequence shown here is derived from an EMBL/GenBank/DDBJ whole genome shotgun (WGS) entry which is preliminary data.</text>
</comment>
<evidence type="ECO:0000256" key="6">
    <source>
        <dbReference type="SAM" id="SignalP"/>
    </source>
</evidence>
<dbReference type="Pfam" id="PF14322">
    <property type="entry name" value="SusD-like_3"/>
    <property type="match status" value="1"/>
</dbReference>
<keyword evidence="3 6" id="KW-0732">Signal</keyword>
<dbReference type="Proteomes" id="UP000318733">
    <property type="component" value="Unassembled WGS sequence"/>
</dbReference>
<evidence type="ECO:0000259" key="8">
    <source>
        <dbReference type="Pfam" id="PF14322"/>
    </source>
</evidence>
<accession>A0A556MSY7</accession>
<evidence type="ECO:0000256" key="1">
    <source>
        <dbReference type="ARBA" id="ARBA00004442"/>
    </source>
</evidence>
<protein>
    <submittedName>
        <fullName evidence="9">RagB/SusD family nutrient uptake outer membrane protein</fullName>
    </submittedName>
</protein>
<sequence length="528" mass="59591">MKKIILLSLIFFTLVADSCKKALNVTPTSVVNETNTWNTIEDARAAIMGVYGLTRAALADDNGHWIYGDVRMGNFVSPTRQDLKAVVNNNLNAAYPVLNELSNWRRFYAIVNAANIFLERIHEIKDKDLRYTANNMTVDVAQVRFLRAFAYFYMVRIWGDVPFITSSREGTFENQPRSGQSAILEFVQTEMVAAATDLPYEYSNGDIQQPGDYYNRKRADWSGVLVRKLGAYAMLAHVAAWQGKYTDVIRYTQKVLNEYNTLDDLSLTSTNTLTSPSGFFYTKAPGGGNDNQLFGFGFIWGDQESAFTGNMESLALAAPVDNKNIPDIYVPKDSILSIFKEVSDNRFNIDTTGITHSDAVNAVSIKGYFSNFLGKYPIFAKIRCIMGGVNDPSFRLFSSAIVLTRLEDVYLLRAEAYAVLGEDNLAISDLNVVRQERYTVDDHGRESGGIVYAYDPNTSGPLIDAIFRERQKEFMGEGDHWYDRIRMEKIKQTNPQFLQLISSGGIYWPISRDILAQNPLLTQNSYWK</sequence>
<proteinExistence type="inferred from homology"/>
<evidence type="ECO:0000256" key="3">
    <source>
        <dbReference type="ARBA" id="ARBA00022729"/>
    </source>
</evidence>
<dbReference type="Gene3D" id="1.25.40.390">
    <property type="match status" value="1"/>
</dbReference>
<keyword evidence="5" id="KW-0998">Cell outer membrane</keyword>
<dbReference type="InterPro" id="IPR011990">
    <property type="entry name" value="TPR-like_helical_dom_sf"/>
</dbReference>
<evidence type="ECO:0000256" key="5">
    <source>
        <dbReference type="ARBA" id="ARBA00023237"/>
    </source>
</evidence>
<keyword evidence="10" id="KW-1185">Reference proteome</keyword>
<keyword evidence="4" id="KW-0472">Membrane</keyword>
<feature type="domain" description="SusD-like N-terminal" evidence="8">
    <location>
        <begin position="101"/>
        <end position="203"/>
    </location>
</feature>
<evidence type="ECO:0000313" key="10">
    <source>
        <dbReference type="Proteomes" id="UP000318733"/>
    </source>
</evidence>
<evidence type="ECO:0000256" key="2">
    <source>
        <dbReference type="ARBA" id="ARBA00006275"/>
    </source>
</evidence>
<feature type="chain" id="PRO_5021967872" evidence="6">
    <location>
        <begin position="19"/>
        <end position="528"/>
    </location>
</feature>
<evidence type="ECO:0000313" key="9">
    <source>
        <dbReference type="EMBL" id="TSJ43060.1"/>
    </source>
</evidence>
<dbReference type="GO" id="GO:0009279">
    <property type="term" value="C:cell outer membrane"/>
    <property type="evidence" value="ECO:0007669"/>
    <property type="project" value="UniProtKB-SubCell"/>
</dbReference>
<dbReference type="AlphaFoldDB" id="A0A556MSY7"/>
<organism evidence="9 10">
    <name type="scientific">Mucilaginibacter corticis</name>
    <dbReference type="NCBI Taxonomy" id="2597670"/>
    <lineage>
        <taxon>Bacteria</taxon>
        <taxon>Pseudomonadati</taxon>
        <taxon>Bacteroidota</taxon>
        <taxon>Sphingobacteriia</taxon>
        <taxon>Sphingobacteriales</taxon>
        <taxon>Sphingobacteriaceae</taxon>
        <taxon>Mucilaginibacter</taxon>
    </lineage>
</organism>